<keyword evidence="9" id="KW-1185">Reference proteome</keyword>
<sequence length="387" mass="42414">MHGGFSLGPVNCGYIKGGTYMLQGSDPRVVTDQKRPQGAVQRIDGTWTVLGHSEARAVASNPHVFSSAVSRFLQLPNGLDGAEHWEFRTLIDRYLTRAVVAELEPTFRIIAHEVVAETEGVDKQDAVELGITFAVRAMTAWLGWPRELEPRLVEWVRSNAKASRSGDDARLAAVAADFDTIIREVVEPRLSDASITDVTASLVRDESLGRALEFEEIVSILRNWTGGDLSSMALCIGVVVQALAHNRAIQDRIRSGASDRELEAIIDEFLRIDSPFVTNRRITTCPVTLGGQQIGAGEQVNINWTSANRDERVFGDPDAFNPHNLAANLVWGTGTHECPGRDLSMAELRSFVRALVDAHLVTPDGEPERATYPLGGYISVPVRLTPR</sequence>
<dbReference type="GO" id="GO:0005506">
    <property type="term" value="F:iron ion binding"/>
    <property type="evidence" value="ECO:0007669"/>
    <property type="project" value="InterPro"/>
</dbReference>
<dbReference type="InterPro" id="IPR001128">
    <property type="entry name" value="Cyt_P450"/>
</dbReference>
<dbReference type="PROSITE" id="PS00086">
    <property type="entry name" value="CYTOCHROME_P450"/>
    <property type="match status" value="1"/>
</dbReference>
<name>Q8FMP0_COREF</name>
<keyword evidence="4 7" id="KW-0560">Oxidoreductase</keyword>
<dbReference type="KEGG" id="cef:CE2463"/>
<dbReference type="InterPro" id="IPR036396">
    <property type="entry name" value="Cyt_P450_sf"/>
</dbReference>
<dbReference type="PANTHER" id="PTHR46696">
    <property type="entry name" value="P450, PUTATIVE (EUROFUNG)-RELATED"/>
    <property type="match status" value="1"/>
</dbReference>
<organism evidence="8 9">
    <name type="scientific">Corynebacterium efficiens (strain DSM 44549 / YS-314 / AJ 12310 / JCM 11189 / NBRC 100395)</name>
    <dbReference type="NCBI Taxonomy" id="196164"/>
    <lineage>
        <taxon>Bacteria</taxon>
        <taxon>Bacillati</taxon>
        <taxon>Actinomycetota</taxon>
        <taxon>Actinomycetes</taxon>
        <taxon>Mycobacteriales</taxon>
        <taxon>Corynebacteriaceae</taxon>
        <taxon>Corynebacterium</taxon>
    </lineage>
</organism>
<reference evidence="8 9" key="1">
    <citation type="journal article" date="2003" name="Genome Res.">
        <title>Comparative complete genome sequence analysis of the amino acid replacements responsible for the thermostability of Corynebacterium efficiens.</title>
        <authorList>
            <person name="Nishio Y."/>
            <person name="Nakamura Y."/>
            <person name="Kawarabayasi Y."/>
            <person name="Usuda Y."/>
            <person name="Kimura E."/>
            <person name="Sugimoto S."/>
            <person name="Matsui K."/>
            <person name="Yamagishi A."/>
            <person name="Kikuchi H."/>
            <person name="Ikeo K."/>
            <person name="Gojobori T."/>
        </authorList>
    </citation>
    <scope>NUCLEOTIDE SEQUENCE [LARGE SCALE GENOMIC DNA]</scope>
    <source>
        <strain evidence="9">DSM 44549 / YS-314 / AJ 12310 / JCM 11189 / NBRC 100395</strain>
    </source>
</reference>
<dbReference type="STRING" id="196164.gene:10742909"/>
<keyword evidence="3 7" id="KW-0479">Metal-binding</keyword>
<protein>
    <recommendedName>
        <fullName evidence="10">Cytochrome P450</fullName>
    </recommendedName>
</protein>
<evidence type="ECO:0000256" key="5">
    <source>
        <dbReference type="ARBA" id="ARBA00023004"/>
    </source>
</evidence>
<dbReference type="InterPro" id="IPR017972">
    <property type="entry name" value="Cyt_P450_CS"/>
</dbReference>
<dbReference type="GO" id="GO:0004497">
    <property type="term" value="F:monooxygenase activity"/>
    <property type="evidence" value="ECO:0007669"/>
    <property type="project" value="UniProtKB-KW"/>
</dbReference>
<dbReference type="Proteomes" id="UP000001409">
    <property type="component" value="Chromosome"/>
</dbReference>
<dbReference type="InterPro" id="IPR002397">
    <property type="entry name" value="Cyt_P450_B"/>
</dbReference>
<accession>Q8FMP0</accession>
<dbReference type="GO" id="GO:0020037">
    <property type="term" value="F:heme binding"/>
    <property type="evidence" value="ECO:0007669"/>
    <property type="project" value="InterPro"/>
</dbReference>
<keyword evidence="6 7" id="KW-0503">Monooxygenase</keyword>
<dbReference type="eggNOG" id="COG2124">
    <property type="taxonomic scope" value="Bacteria"/>
</dbReference>
<proteinExistence type="inferred from homology"/>
<dbReference type="HOGENOM" id="CLU_033716_0_1_11"/>
<keyword evidence="2 7" id="KW-0349">Heme</keyword>
<dbReference type="EMBL" id="BA000035">
    <property type="protein sequence ID" value="BAC19273.1"/>
    <property type="molecule type" value="Genomic_DNA"/>
</dbReference>
<evidence type="ECO:0000256" key="7">
    <source>
        <dbReference type="RuleBase" id="RU000461"/>
    </source>
</evidence>
<evidence type="ECO:0000256" key="6">
    <source>
        <dbReference type="ARBA" id="ARBA00023033"/>
    </source>
</evidence>
<dbReference type="SUPFAM" id="SSF48264">
    <property type="entry name" value="Cytochrome P450"/>
    <property type="match status" value="1"/>
</dbReference>
<evidence type="ECO:0008006" key="10">
    <source>
        <dbReference type="Google" id="ProtNLM"/>
    </source>
</evidence>
<evidence type="ECO:0000313" key="9">
    <source>
        <dbReference type="Proteomes" id="UP000001409"/>
    </source>
</evidence>
<evidence type="ECO:0000313" key="8">
    <source>
        <dbReference type="EMBL" id="BAC19273.1"/>
    </source>
</evidence>
<dbReference type="AlphaFoldDB" id="Q8FMP0"/>
<comment type="similarity">
    <text evidence="1 7">Belongs to the cytochrome P450 family.</text>
</comment>
<evidence type="ECO:0000256" key="3">
    <source>
        <dbReference type="ARBA" id="ARBA00022723"/>
    </source>
</evidence>
<dbReference type="GO" id="GO:0016705">
    <property type="term" value="F:oxidoreductase activity, acting on paired donors, with incorporation or reduction of molecular oxygen"/>
    <property type="evidence" value="ECO:0007669"/>
    <property type="project" value="InterPro"/>
</dbReference>
<dbReference type="PANTHER" id="PTHR46696:SF6">
    <property type="entry name" value="P450, PUTATIVE (EUROFUNG)-RELATED"/>
    <property type="match status" value="1"/>
</dbReference>
<evidence type="ECO:0000256" key="4">
    <source>
        <dbReference type="ARBA" id="ARBA00023002"/>
    </source>
</evidence>
<evidence type="ECO:0000256" key="1">
    <source>
        <dbReference type="ARBA" id="ARBA00010617"/>
    </source>
</evidence>
<dbReference type="Gene3D" id="1.10.630.10">
    <property type="entry name" value="Cytochrome P450"/>
    <property type="match status" value="1"/>
</dbReference>
<evidence type="ECO:0000256" key="2">
    <source>
        <dbReference type="ARBA" id="ARBA00022617"/>
    </source>
</evidence>
<keyword evidence="5 7" id="KW-0408">Iron</keyword>
<dbReference type="Pfam" id="PF00067">
    <property type="entry name" value="p450"/>
    <property type="match status" value="1"/>
</dbReference>
<dbReference type="PRINTS" id="PR00359">
    <property type="entry name" value="BP450"/>
</dbReference>